<dbReference type="EMBL" id="LAZR01003572">
    <property type="protein sequence ID" value="KKN16880.1"/>
    <property type="molecule type" value="Genomic_DNA"/>
</dbReference>
<sequence length="89" mass="10274">MTKEWNKVEDAIEEALTKLFDGVAAILQLGTIFDKLPDDDRTLMIERLLEKSEEQDVSSISDLLDKGGEPLQELMKLMPEIAERRRREK</sequence>
<comment type="caution">
    <text evidence="1">The sequence shown here is derived from an EMBL/GenBank/DDBJ whole genome shotgun (WGS) entry which is preliminary data.</text>
</comment>
<accession>A0A0F9NBL2</accession>
<evidence type="ECO:0000313" key="1">
    <source>
        <dbReference type="EMBL" id="KKN16880.1"/>
    </source>
</evidence>
<name>A0A0F9NBL2_9ZZZZ</name>
<organism evidence="1">
    <name type="scientific">marine sediment metagenome</name>
    <dbReference type="NCBI Taxonomy" id="412755"/>
    <lineage>
        <taxon>unclassified sequences</taxon>
        <taxon>metagenomes</taxon>
        <taxon>ecological metagenomes</taxon>
    </lineage>
</organism>
<protein>
    <submittedName>
        <fullName evidence="1">Uncharacterized protein</fullName>
    </submittedName>
</protein>
<proteinExistence type="predicted"/>
<gene>
    <name evidence="1" type="ORF">LCGC14_0971420</name>
</gene>
<reference evidence="1" key="1">
    <citation type="journal article" date="2015" name="Nature">
        <title>Complex archaea that bridge the gap between prokaryotes and eukaryotes.</title>
        <authorList>
            <person name="Spang A."/>
            <person name="Saw J.H."/>
            <person name="Jorgensen S.L."/>
            <person name="Zaremba-Niedzwiedzka K."/>
            <person name="Martijn J."/>
            <person name="Lind A.E."/>
            <person name="van Eijk R."/>
            <person name="Schleper C."/>
            <person name="Guy L."/>
            <person name="Ettema T.J."/>
        </authorList>
    </citation>
    <scope>NUCLEOTIDE SEQUENCE</scope>
</reference>
<dbReference type="AlphaFoldDB" id="A0A0F9NBL2"/>